<protein>
    <submittedName>
        <fullName evidence="6">Uncharacterized protein</fullName>
    </submittedName>
</protein>
<evidence type="ECO:0000256" key="2">
    <source>
        <dbReference type="ARBA" id="ARBA00022737"/>
    </source>
</evidence>
<evidence type="ECO:0000256" key="5">
    <source>
        <dbReference type="SAM" id="MobiDB-lite"/>
    </source>
</evidence>
<dbReference type="InterPro" id="IPR047163">
    <property type="entry name" value="ASPP1/2"/>
</dbReference>
<evidence type="ECO:0000313" key="7">
    <source>
        <dbReference type="Proteomes" id="UP001529510"/>
    </source>
</evidence>
<evidence type="ECO:0000313" key="6">
    <source>
        <dbReference type="EMBL" id="KAL0169861.1"/>
    </source>
</evidence>
<dbReference type="PANTHER" id="PTHR24131:SF15">
    <property type="entry name" value="APOPTOSIS-STIMULATING PROTEIN OF P53-LIKE ISOFORM X1"/>
    <property type="match status" value="1"/>
</dbReference>
<evidence type="ECO:0000256" key="1">
    <source>
        <dbReference type="ARBA" id="ARBA00004123"/>
    </source>
</evidence>
<feature type="non-terminal residue" evidence="6">
    <location>
        <position position="58"/>
    </location>
</feature>
<dbReference type="EMBL" id="JAMKFB020000017">
    <property type="protein sequence ID" value="KAL0169861.1"/>
    <property type="molecule type" value="Genomic_DNA"/>
</dbReference>
<proteinExistence type="predicted"/>
<dbReference type="PANTHER" id="PTHR24131">
    <property type="entry name" value="APOPTOSIS-STIMULATING OF P53 PROTEIN"/>
    <property type="match status" value="1"/>
</dbReference>
<organism evidence="6 7">
    <name type="scientific">Cirrhinus mrigala</name>
    <name type="common">Mrigala</name>
    <dbReference type="NCBI Taxonomy" id="683832"/>
    <lineage>
        <taxon>Eukaryota</taxon>
        <taxon>Metazoa</taxon>
        <taxon>Chordata</taxon>
        <taxon>Craniata</taxon>
        <taxon>Vertebrata</taxon>
        <taxon>Euteleostomi</taxon>
        <taxon>Actinopterygii</taxon>
        <taxon>Neopterygii</taxon>
        <taxon>Teleostei</taxon>
        <taxon>Ostariophysi</taxon>
        <taxon>Cypriniformes</taxon>
        <taxon>Cyprinidae</taxon>
        <taxon>Labeoninae</taxon>
        <taxon>Labeonini</taxon>
        <taxon>Cirrhinus</taxon>
    </lineage>
</organism>
<keyword evidence="2" id="KW-0677">Repeat</keyword>
<feature type="non-terminal residue" evidence="6">
    <location>
        <position position="1"/>
    </location>
</feature>
<feature type="region of interest" description="Disordered" evidence="5">
    <location>
        <begin position="1"/>
        <end position="26"/>
    </location>
</feature>
<dbReference type="AlphaFoldDB" id="A0ABD0PA51"/>
<keyword evidence="7" id="KW-1185">Reference proteome</keyword>
<evidence type="ECO:0000256" key="3">
    <source>
        <dbReference type="ARBA" id="ARBA00023043"/>
    </source>
</evidence>
<reference evidence="6 7" key="1">
    <citation type="submission" date="2024-05" db="EMBL/GenBank/DDBJ databases">
        <title>Genome sequencing and assembly of Indian major carp, Cirrhinus mrigala (Hamilton, 1822).</title>
        <authorList>
            <person name="Mohindra V."/>
            <person name="Chowdhury L.M."/>
            <person name="Lal K."/>
            <person name="Jena J.K."/>
        </authorList>
    </citation>
    <scope>NUCLEOTIDE SEQUENCE [LARGE SCALE GENOMIC DNA]</scope>
    <source>
        <strain evidence="6">CM1030</strain>
        <tissue evidence="6">Blood</tissue>
    </source>
</reference>
<comment type="subcellular location">
    <subcellularLocation>
        <location evidence="1">Nucleus</location>
    </subcellularLocation>
</comment>
<dbReference type="GO" id="GO:0005634">
    <property type="term" value="C:nucleus"/>
    <property type="evidence" value="ECO:0007669"/>
    <property type="project" value="UniProtKB-SubCell"/>
</dbReference>
<accession>A0ABD0PA51</accession>
<gene>
    <name evidence="6" type="ORF">M9458_034457</name>
</gene>
<name>A0ABD0PA51_CIRMR</name>
<comment type="caution">
    <text evidence="6">The sequence shown here is derived from an EMBL/GenBank/DDBJ whole genome shotgun (WGS) entry which is preliminary data.</text>
</comment>
<evidence type="ECO:0000256" key="4">
    <source>
        <dbReference type="ARBA" id="ARBA00023242"/>
    </source>
</evidence>
<keyword evidence="4" id="KW-0539">Nucleus</keyword>
<sequence>EQRLRYLKQQDPRQGHSVSESEKLQRLRERVESQEAKLKKVRAMRGQVDYSKLINGNL</sequence>
<dbReference type="Proteomes" id="UP001529510">
    <property type="component" value="Unassembled WGS sequence"/>
</dbReference>
<keyword evidence="3" id="KW-0040">ANK repeat</keyword>